<dbReference type="PANTHER" id="PTHR13374">
    <property type="entry name" value="DET1 HOMOLOG DE-ETIOLATED-1 HOMOLOG"/>
    <property type="match status" value="1"/>
</dbReference>
<dbReference type="Proteomes" id="UP000822688">
    <property type="component" value="Chromosome 8"/>
</dbReference>
<feature type="compositionally biased region" description="Gly residues" evidence="1">
    <location>
        <begin position="583"/>
        <end position="593"/>
    </location>
</feature>
<evidence type="ECO:0008006" key="4">
    <source>
        <dbReference type="Google" id="ProtNLM"/>
    </source>
</evidence>
<dbReference type="AlphaFoldDB" id="A0A8T0H0L3"/>
<feature type="compositionally biased region" description="Basic and acidic residues" evidence="1">
    <location>
        <begin position="525"/>
        <end position="536"/>
    </location>
</feature>
<reference evidence="2" key="1">
    <citation type="submission" date="2020-06" db="EMBL/GenBank/DDBJ databases">
        <title>WGS assembly of Ceratodon purpureus strain R40.</title>
        <authorList>
            <person name="Carey S.B."/>
            <person name="Jenkins J."/>
            <person name="Shu S."/>
            <person name="Lovell J.T."/>
            <person name="Sreedasyam A."/>
            <person name="Maumus F."/>
            <person name="Tiley G.P."/>
            <person name="Fernandez-Pozo N."/>
            <person name="Barry K."/>
            <person name="Chen C."/>
            <person name="Wang M."/>
            <person name="Lipzen A."/>
            <person name="Daum C."/>
            <person name="Saski C.A."/>
            <person name="Payton A.C."/>
            <person name="Mcbreen J.C."/>
            <person name="Conrad R.E."/>
            <person name="Kollar L.M."/>
            <person name="Olsson S."/>
            <person name="Huttunen S."/>
            <person name="Landis J.B."/>
            <person name="Wickett N.J."/>
            <person name="Johnson M.G."/>
            <person name="Rensing S.A."/>
            <person name="Grimwood J."/>
            <person name="Schmutz J."/>
            <person name="Mcdaniel S.F."/>
        </authorList>
    </citation>
    <scope>NUCLEOTIDE SEQUENCE</scope>
    <source>
        <strain evidence="2">R40</strain>
    </source>
</reference>
<name>A0A8T0H0L3_CERPU</name>
<feature type="region of interest" description="Disordered" evidence="1">
    <location>
        <begin position="517"/>
        <end position="611"/>
    </location>
</feature>
<feature type="compositionally biased region" description="Basic and acidic residues" evidence="1">
    <location>
        <begin position="494"/>
        <end position="507"/>
    </location>
</feature>
<evidence type="ECO:0000256" key="1">
    <source>
        <dbReference type="SAM" id="MobiDB-lite"/>
    </source>
</evidence>
<protein>
    <recommendedName>
        <fullName evidence="4">Light-mediated development protein DET1</fullName>
    </recommendedName>
</protein>
<dbReference type="GO" id="GO:0005634">
    <property type="term" value="C:nucleus"/>
    <property type="evidence" value="ECO:0007669"/>
    <property type="project" value="TreeGrafter"/>
</dbReference>
<organism evidence="2 3">
    <name type="scientific">Ceratodon purpureus</name>
    <name type="common">Fire moss</name>
    <name type="synonym">Dicranum purpureum</name>
    <dbReference type="NCBI Taxonomy" id="3225"/>
    <lineage>
        <taxon>Eukaryota</taxon>
        <taxon>Viridiplantae</taxon>
        <taxon>Streptophyta</taxon>
        <taxon>Embryophyta</taxon>
        <taxon>Bryophyta</taxon>
        <taxon>Bryophytina</taxon>
        <taxon>Bryopsida</taxon>
        <taxon>Dicranidae</taxon>
        <taxon>Pseudoditrichales</taxon>
        <taxon>Ditrichaceae</taxon>
        <taxon>Ceratodon</taxon>
    </lineage>
</organism>
<gene>
    <name evidence="2" type="ORF">KC19_8G190500</name>
</gene>
<dbReference type="GO" id="GO:0032436">
    <property type="term" value="P:positive regulation of proteasomal ubiquitin-dependent protein catabolic process"/>
    <property type="evidence" value="ECO:0007669"/>
    <property type="project" value="TreeGrafter"/>
</dbReference>
<comment type="caution">
    <text evidence="2">The sequence shown here is derived from an EMBL/GenBank/DDBJ whole genome shotgun (WGS) entry which is preliminary data.</text>
</comment>
<feature type="region of interest" description="Disordered" evidence="1">
    <location>
        <begin position="491"/>
        <end position="510"/>
    </location>
</feature>
<dbReference type="PANTHER" id="PTHR13374:SF3">
    <property type="entry name" value="DET1 HOMOLOG"/>
    <property type="match status" value="1"/>
</dbReference>
<evidence type="ECO:0000313" key="2">
    <source>
        <dbReference type="EMBL" id="KAG0565436.1"/>
    </source>
</evidence>
<keyword evidence="3" id="KW-1185">Reference proteome</keyword>
<dbReference type="GO" id="GO:0031461">
    <property type="term" value="C:cullin-RING ubiquitin ligase complex"/>
    <property type="evidence" value="ECO:0007669"/>
    <property type="project" value="TreeGrafter"/>
</dbReference>
<sequence>MWKQSENIVHRLFSRQVSSGRPNTNIHRARGLYENVVPSHTVYEVDCPDQWWRRFTNDGQYLICFCKTYQDLLIYRPLWPSYCSTLDGGNELPAKFKKFENYFTLLHQIPLATGHNEVICKDFFLSTENNLYGIFATSTAPDPNAAAASGAVPGVPCIEKITFFVVRFADGAITGRSVFKDDYIHLAHNAGVFLHEDLLAVLSIRFQRIHILQVREGGLFLDVRTIGDFCREDDELLLNSQAQAESKFQEEQRLQWKARGRVHEAEALASATQPSKIRMLKPWTIIDRKRPRYRDCAALRDDLGTSQAHSQYLSEGNGDEIDVLYDGYFRGLFTGGDGSVADARMPNGNGGVRTHMAGEYNSHANGNRLVRRFRSGTDSGSLSNGNNHVRTIPVEETGSHASLHGRRFGSDRDHYNYEISSGRRFAAPIHSASHENLSARQFVTGRDYATYEISSGRLHGNNLSTSGSLYSSGGSDSASYSYNSSDATALHEYSSQRHEAGPSERWMRPVPSVSLSGRSIIAPRNRSDRSDFRDELSLGDPSVGPSRTSLEGGEQTTFSTGTSGGRAVRLGQGDSGQSHASAGPGGLRGGGTQPGNAATTSATGDGVPNGSQMLRGLKQRLLSFILQGIQNDETTPAIKAQRLKRFYYHFHQYVDLVMWKVQFLDRYHLLIKFGSADGVVLRNSEASHQNSFLAVYNTETTEILGFYQNSSEELLHLVERYWDHFRVAPQYPSYMSFISSYANNSFAREHFRKEKDACLAGKIGSYTQVIKRTLASLPYNSQSQSPSAYFDQYLFHYDEKLISSTDRHKPCAEHPIKFISRRRPNTLKFKINPGVLFYTISCCFPRCRKVIIHRLSAHVQLASEINY</sequence>
<dbReference type="GO" id="GO:0016567">
    <property type="term" value="P:protein ubiquitination"/>
    <property type="evidence" value="ECO:0007669"/>
    <property type="project" value="TreeGrafter"/>
</dbReference>
<feature type="compositionally biased region" description="Polar residues" evidence="1">
    <location>
        <begin position="545"/>
        <end position="561"/>
    </location>
</feature>
<evidence type="ECO:0000313" key="3">
    <source>
        <dbReference type="Proteomes" id="UP000822688"/>
    </source>
</evidence>
<dbReference type="GO" id="GO:1990756">
    <property type="term" value="F:ubiquitin-like ligase-substrate adaptor activity"/>
    <property type="evidence" value="ECO:0007669"/>
    <property type="project" value="TreeGrafter"/>
</dbReference>
<accession>A0A8T0H0L3</accession>
<dbReference type="EMBL" id="CM026429">
    <property type="protein sequence ID" value="KAG0565436.1"/>
    <property type="molecule type" value="Genomic_DNA"/>
</dbReference>
<dbReference type="Pfam" id="PF09737">
    <property type="entry name" value="Det1"/>
    <property type="match status" value="2"/>
</dbReference>
<proteinExistence type="predicted"/>
<feature type="compositionally biased region" description="Polar residues" evidence="1">
    <location>
        <begin position="376"/>
        <end position="389"/>
    </location>
</feature>
<dbReference type="InterPro" id="IPR019138">
    <property type="entry name" value="De-etiolated_protein_1_Det1"/>
</dbReference>
<feature type="region of interest" description="Disordered" evidence="1">
    <location>
        <begin position="376"/>
        <end position="407"/>
    </location>
</feature>
<dbReference type="GO" id="GO:0031625">
    <property type="term" value="F:ubiquitin protein ligase binding"/>
    <property type="evidence" value="ECO:0007669"/>
    <property type="project" value="TreeGrafter"/>
</dbReference>